<protein>
    <submittedName>
        <fullName evidence="1">Uncharacterized protein</fullName>
    </submittedName>
</protein>
<dbReference type="AlphaFoldDB" id="A0A8H7Y386"/>
<gene>
    <name evidence="1" type="ORF">JR316_004714</name>
</gene>
<sequence length="408" mass="45687">MSLDDLTVYAKTRGTLAEADTALFTMKKVILPMNPSSRPGYQLLDHFRDRVHFDDWSLDLGDPESEPKRRTHLDNLMIQLQMGWEDSSLPLTGRHQAITSVVLFRGHDKVNRSRWAAGRVLAPDAEFMAICHTVVLALSNNNCEQFYVFTDSMALARRAVDPSIHSGQGHSVTVCQTLERWFEDKPLSQITFVYIPFRWKWGVHGMAYNYATELQAPLGHNPMTSYDSLRWEAVICRSDLWNSLFQSAGYCGRNFLVLDGLDGKPILPDSKDKSAWLSSMSYGSQLRIPPAHIYCPPMSCELRAPTTIAYLIGFLLANPKADGWVSKGKSPARLVVYLCVELRFAAAAGFGYASPQDLARVIDSMDYAMNQGESVPLAHLFLLDHSERPGLCQASYPRRVALAALPIL</sequence>
<reference evidence="1" key="1">
    <citation type="submission" date="2021-02" db="EMBL/GenBank/DDBJ databases">
        <title>Psilocybe cubensis genome.</title>
        <authorList>
            <person name="Mckernan K.J."/>
            <person name="Crawford S."/>
            <person name="Trippe A."/>
            <person name="Kane L.T."/>
            <person name="Mclaughlin S."/>
        </authorList>
    </citation>
    <scope>NUCLEOTIDE SEQUENCE [LARGE SCALE GENOMIC DNA]</scope>
    <source>
        <strain evidence="1">MGC-MH-2018</strain>
    </source>
</reference>
<organism evidence="1">
    <name type="scientific">Psilocybe cubensis</name>
    <name type="common">Psychedelic mushroom</name>
    <name type="synonym">Stropharia cubensis</name>
    <dbReference type="NCBI Taxonomy" id="181762"/>
    <lineage>
        <taxon>Eukaryota</taxon>
        <taxon>Fungi</taxon>
        <taxon>Dikarya</taxon>
        <taxon>Basidiomycota</taxon>
        <taxon>Agaricomycotina</taxon>
        <taxon>Agaricomycetes</taxon>
        <taxon>Agaricomycetidae</taxon>
        <taxon>Agaricales</taxon>
        <taxon>Agaricineae</taxon>
        <taxon>Strophariaceae</taxon>
        <taxon>Psilocybe</taxon>
    </lineage>
</organism>
<evidence type="ECO:0000313" key="1">
    <source>
        <dbReference type="EMBL" id="KAG5170325.1"/>
    </source>
</evidence>
<proteinExistence type="predicted"/>
<dbReference type="EMBL" id="JAFIQS010000004">
    <property type="protein sequence ID" value="KAG5170325.1"/>
    <property type="molecule type" value="Genomic_DNA"/>
</dbReference>
<accession>A0A8H7Y386</accession>
<name>A0A8H7Y386_PSICU</name>
<comment type="caution">
    <text evidence="1">The sequence shown here is derived from an EMBL/GenBank/DDBJ whole genome shotgun (WGS) entry which is preliminary data.</text>
</comment>